<reference evidence="1 2" key="1">
    <citation type="journal article" date="2019" name="Microbiol. Resour. Announc.">
        <title>Complete Genome Sequence of Halomonas sulfidaeris Strain Esulfide1 Isolated from a Metal Sulfide Rock at a Depth of 2,200 Meters, Obtained Using Nanopore Sequencing.</title>
        <authorList>
            <person name="Saito M."/>
            <person name="Nishigata A."/>
            <person name="Galipon J."/>
            <person name="Arakawa K."/>
        </authorList>
    </citation>
    <scope>NUCLEOTIDE SEQUENCE [LARGE SCALE GENOMIC DNA]</scope>
    <source>
        <strain evidence="1 2">ATCC BAA-803</strain>
        <plasmid evidence="2">pbaa-803-a dna</plasmid>
    </source>
</reference>
<dbReference type="Gene3D" id="3.40.50.300">
    <property type="entry name" value="P-loop containing nucleotide triphosphate hydrolases"/>
    <property type="match status" value="1"/>
</dbReference>
<gene>
    <name evidence="1" type="ORF">HSBAA_PA_0080</name>
</gene>
<dbReference type="KEGG" id="hsr:HSBAA_PA_0080"/>
<organism evidence="1 2">
    <name type="scientific">Vreelandella sulfidaeris</name>
    <dbReference type="NCBI Taxonomy" id="115553"/>
    <lineage>
        <taxon>Bacteria</taxon>
        <taxon>Pseudomonadati</taxon>
        <taxon>Pseudomonadota</taxon>
        <taxon>Gammaproteobacteria</taxon>
        <taxon>Oceanospirillales</taxon>
        <taxon>Halomonadaceae</taxon>
        <taxon>Vreelandella</taxon>
    </lineage>
</organism>
<geneLocation type="plasmid" evidence="2">
    <name>pbaa-803-a dna</name>
</geneLocation>
<sequence>MCANWPCLSANVGGNREAGVYYSSSPGRYASGFEFNASNPIEADVVIIDEASMVDVPLFLALVALPDH</sequence>
<protein>
    <submittedName>
        <fullName evidence="1">Uncharacterized protein</fullName>
    </submittedName>
</protein>
<evidence type="ECO:0000313" key="1">
    <source>
        <dbReference type="EMBL" id="BBI65405.1"/>
    </source>
</evidence>
<accession>A0A455UGX3</accession>
<dbReference type="Proteomes" id="UP000320231">
    <property type="component" value="Plasmid pBAA-803-A"/>
</dbReference>
<evidence type="ECO:0000313" key="2">
    <source>
        <dbReference type="Proteomes" id="UP000320231"/>
    </source>
</evidence>
<dbReference type="AlphaFoldDB" id="A0A455UGX3"/>
<dbReference type="InterPro" id="IPR027417">
    <property type="entry name" value="P-loop_NTPase"/>
</dbReference>
<proteinExistence type="predicted"/>
<name>A0A455UGX3_9GAMM</name>
<dbReference type="EMBL" id="AP019515">
    <property type="protein sequence ID" value="BBI65405.1"/>
    <property type="molecule type" value="Genomic_DNA"/>
</dbReference>
<keyword evidence="1" id="KW-0614">Plasmid</keyword>